<dbReference type="InterPro" id="IPR048912">
    <property type="entry name" value="BetaGal1-like_ABD1"/>
</dbReference>
<name>A0A179ESQ8_ENTTH</name>
<dbReference type="Proteomes" id="UP000078516">
    <property type="component" value="Unassembled WGS sequence"/>
</dbReference>
<evidence type="ECO:0000256" key="3">
    <source>
        <dbReference type="ARBA" id="ARBA00023295"/>
    </source>
</evidence>
<evidence type="ECO:0000256" key="1">
    <source>
        <dbReference type="ARBA" id="ARBA00009809"/>
    </source>
</evidence>
<dbReference type="Pfam" id="PF01301">
    <property type="entry name" value="Glyco_hydro_35"/>
    <property type="match status" value="1"/>
</dbReference>
<evidence type="ECO:0000313" key="10">
    <source>
        <dbReference type="EMBL" id="OAQ56152.1"/>
    </source>
</evidence>
<accession>A0A179ESQ8</accession>
<dbReference type="InterPro" id="IPR001944">
    <property type="entry name" value="Glycoside_Hdrlase_35"/>
</dbReference>
<protein>
    <recommendedName>
        <fullName evidence="5">Beta-galactosidase</fullName>
        <ecNumber evidence="5">3.2.1.23</ecNumber>
    </recommendedName>
</protein>
<keyword evidence="3 5" id="KW-0326">Glycosidase</keyword>
<sequence>MQTFEIKEDFLLDGEPIKLISGAIHYFRLAPAQWEDSLYNLKALGANTVETYIPWNIHEPKEGTFDFEGMKDVVAFVNLAQELGLMVILRPSVYICAEWEFGGLPAWLLKESGIRLRSTDPRFMEKVKNYYTVLLPKLAPLQVSQGGPVIMMQIENEYGSYGMEKEYLRQTKQLIESFAITIPLFTSDGSWPEVLDAGTLIEDDVFVTGNFGSHSKENANVLKTFMQQHGKNWPIMCMEYWDGWFNRWNEPIIKRDAQDLANEVKEMLEVGSLNLYMFHGGTNFGFYNGCSARGMLDLPQVTSYDYDALLTEAGEPTEKYYLVQQAIKEVCPDVWQAEPRTKKISALGNYPVTESVSFFKTKDQMMAGIASPYPLTMENISTGYGYVLYSAQWKNYQHKNKLRLVETSDRAHIYSDGEHQATQYQETLGEEIMIAGQKENEVIQIDVLVENLGRVNYGAKLNGPEQSKGIRGGIMQDIHFHQGYVHYPLTLEKEQLEKIDYQAGKVPEQPSFYQFKFDLAETADTFIDCSRYGKGVVVVNGINLGRYWNQGPLLTLYCPKSFLKQGENELVIFETEGIEIEELCFVDMPKEKVIDRPNL</sequence>
<dbReference type="EMBL" id="LWMN01000011">
    <property type="protein sequence ID" value="OAQ56152.1"/>
    <property type="molecule type" value="Genomic_DNA"/>
</dbReference>
<feature type="active site" description="Nucleophile" evidence="4">
    <location>
        <position position="239"/>
    </location>
</feature>
<evidence type="ECO:0000259" key="7">
    <source>
        <dbReference type="Pfam" id="PF01301"/>
    </source>
</evidence>
<feature type="domain" description="Glycoside hydrolase 35 catalytic" evidence="7">
    <location>
        <begin position="10"/>
        <end position="329"/>
    </location>
</feature>
<dbReference type="Gene3D" id="3.20.20.80">
    <property type="entry name" value="Glycosidases"/>
    <property type="match status" value="1"/>
</dbReference>
<dbReference type="Pfam" id="PF21467">
    <property type="entry name" value="BetaGal_gal-bd"/>
    <property type="match status" value="1"/>
</dbReference>
<feature type="domain" description="Beta-galactosidase galactose-binding" evidence="9">
    <location>
        <begin position="510"/>
        <end position="568"/>
    </location>
</feature>
<evidence type="ECO:0000313" key="11">
    <source>
        <dbReference type="Proteomes" id="UP000078516"/>
    </source>
</evidence>
<evidence type="ECO:0000256" key="6">
    <source>
        <dbReference type="RuleBase" id="RU003679"/>
    </source>
</evidence>
<dbReference type="GO" id="GO:0004565">
    <property type="term" value="F:beta-galactosidase activity"/>
    <property type="evidence" value="ECO:0007669"/>
    <property type="project" value="UniProtKB-EC"/>
</dbReference>
<dbReference type="SUPFAM" id="SSF49785">
    <property type="entry name" value="Galactose-binding domain-like"/>
    <property type="match status" value="1"/>
</dbReference>
<dbReference type="InterPro" id="IPR017853">
    <property type="entry name" value="GH"/>
</dbReference>
<dbReference type="InterPro" id="IPR048913">
    <property type="entry name" value="BetaGal_gal-bd"/>
</dbReference>
<keyword evidence="2 5" id="KW-0378">Hydrolase</keyword>
<dbReference type="PANTHER" id="PTHR23421">
    <property type="entry name" value="BETA-GALACTOSIDASE RELATED"/>
    <property type="match status" value="1"/>
</dbReference>
<evidence type="ECO:0000256" key="2">
    <source>
        <dbReference type="ARBA" id="ARBA00022801"/>
    </source>
</evidence>
<dbReference type="PIRSF" id="PIRSF006336">
    <property type="entry name" value="B-gal"/>
    <property type="match status" value="1"/>
</dbReference>
<reference evidence="10 11" key="1">
    <citation type="submission" date="2016-04" db="EMBL/GenBank/DDBJ databases">
        <title>Draft genome of an Enterococcus thailandicus strain isolated from bovine feces.</title>
        <authorList>
            <person name="Beukers A.G."/>
            <person name="Zaheer R."/>
            <person name="Goji N."/>
            <person name="Cook S.R."/>
            <person name="Amoako K."/>
            <person name="Chaves A.V."/>
            <person name="Ward M.P."/>
            <person name="Mcallister T.A."/>
        </authorList>
    </citation>
    <scope>NUCLEOTIDE SEQUENCE [LARGE SCALE GENOMIC DNA]</scope>
    <source>
        <strain evidence="10 11">F0711D 46</strain>
    </source>
</reference>
<proteinExistence type="inferred from homology"/>
<comment type="catalytic activity">
    <reaction evidence="5">
        <text>Hydrolysis of terminal non-reducing beta-D-galactose residues in beta-D-galactosides.</text>
        <dbReference type="EC" id="3.2.1.23"/>
    </reaction>
</comment>
<evidence type="ECO:0000256" key="4">
    <source>
        <dbReference type="PIRSR" id="PIRSR006336-1"/>
    </source>
</evidence>
<dbReference type="PROSITE" id="PS01182">
    <property type="entry name" value="GLYCOSYL_HYDROL_F35"/>
    <property type="match status" value="1"/>
</dbReference>
<dbReference type="InterPro" id="IPR019801">
    <property type="entry name" value="Glyco_hydro_35_CS"/>
</dbReference>
<feature type="active site" description="Proton donor" evidence="4">
    <location>
        <position position="157"/>
    </location>
</feature>
<dbReference type="InterPro" id="IPR026283">
    <property type="entry name" value="B-gal_1-like"/>
</dbReference>
<dbReference type="PRINTS" id="PR00742">
    <property type="entry name" value="GLHYDRLASE35"/>
</dbReference>
<dbReference type="EC" id="3.2.1.23" evidence="5"/>
<comment type="similarity">
    <text evidence="1 6">Belongs to the glycosyl hydrolase 35 family.</text>
</comment>
<dbReference type="GO" id="GO:0005975">
    <property type="term" value="P:carbohydrate metabolic process"/>
    <property type="evidence" value="ECO:0007669"/>
    <property type="project" value="InterPro"/>
</dbReference>
<comment type="caution">
    <text evidence="10">The sequence shown here is derived from an EMBL/GenBank/DDBJ whole genome shotgun (WGS) entry which is preliminary data.</text>
</comment>
<feature type="domain" description="Beta-galactosidase 1-like first all-beta" evidence="8">
    <location>
        <begin position="374"/>
        <end position="489"/>
    </location>
</feature>
<dbReference type="SUPFAM" id="SSF51445">
    <property type="entry name" value="(Trans)glycosidases"/>
    <property type="match status" value="1"/>
</dbReference>
<dbReference type="InterPro" id="IPR008979">
    <property type="entry name" value="Galactose-bd-like_sf"/>
</dbReference>
<evidence type="ECO:0000259" key="8">
    <source>
        <dbReference type="Pfam" id="PF21317"/>
    </source>
</evidence>
<evidence type="ECO:0000259" key="9">
    <source>
        <dbReference type="Pfam" id="PF21467"/>
    </source>
</evidence>
<dbReference type="RefSeq" id="WP_067482935.1">
    <property type="nucleotide sequence ID" value="NZ_BSWU01000011.1"/>
</dbReference>
<organism evidence="10 11">
    <name type="scientific">Enterococcus thailandicus</name>
    <dbReference type="NCBI Taxonomy" id="417368"/>
    <lineage>
        <taxon>Bacteria</taxon>
        <taxon>Bacillati</taxon>
        <taxon>Bacillota</taxon>
        <taxon>Bacilli</taxon>
        <taxon>Lactobacillales</taxon>
        <taxon>Enterococcaceae</taxon>
        <taxon>Enterococcus</taxon>
    </lineage>
</organism>
<dbReference type="Gene3D" id="2.60.120.260">
    <property type="entry name" value="Galactose-binding domain-like"/>
    <property type="match status" value="2"/>
</dbReference>
<keyword evidence="11" id="KW-1185">Reference proteome</keyword>
<dbReference type="AlphaFoldDB" id="A0A179ESQ8"/>
<gene>
    <name evidence="10" type="ORF">A6E74_05375</name>
</gene>
<dbReference type="InterPro" id="IPR031330">
    <property type="entry name" value="Gly_Hdrlase_35_cat"/>
</dbReference>
<evidence type="ECO:0000256" key="5">
    <source>
        <dbReference type="RuleBase" id="RU000675"/>
    </source>
</evidence>
<dbReference type="Pfam" id="PF21317">
    <property type="entry name" value="BetaGal_ABD_1"/>
    <property type="match status" value="1"/>
</dbReference>
<dbReference type="FunFam" id="3.20.20.80:FF:000116">
    <property type="entry name" value="Beta-galactosidase 3"/>
    <property type="match status" value="1"/>
</dbReference>